<sequence length="153" mass="16626">MLFGESPLGRNPVPQLQLTKGAFMPFSPNLAMNAADIPGAFQTTRGIDPATIRQKMTYDDQGHVTTTPKLVDGRPVFQIPCQYIDENGVDSNVSLAVFTAPISPVPPLSRIQLTGSVHVVPWVRNGRVAWSLTADSVRVMQLDTAPIMPSLEE</sequence>
<name>A0A9E1LZS7_9FIRM</name>
<dbReference type="EMBL" id="JAGZYH010000086">
    <property type="protein sequence ID" value="MBS6623264.1"/>
    <property type="molecule type" value="Genomic_DNA"/>
</dbReference>
<dbReference type="AlphaFoldDB" id="A0A9E1LZS7"/>
<evidence type="ECO:0000313" key="2">
    <source>
        <dbReference type="Proteomes" id="UP000811365"/>
    </source>
</evidence>
<organism evidence="1 2">
    <name type="scientific">Faecalibacterium prausnitzii</name>
    <dbReference type="NCBI Taxonomy" id="853"/>
    <lineage>
        <taxon>Bacteria</taxon>
        <taxon>Bacillati</taxon>
        <taxon>Bacillota</taxon>
        <taxon>Clostridia</taxon>
        <taxon>Eubacteriales</taxon>
        <taxon>Oscillospiraceae</taxon>
        <taxon>Faecalibacterium</taxon>
    </lineage>
</organism>
<evidence type="ECO:0000313" key="1">
    <source>
        <dbReference type="EMBL" id="MBS6623264.1"/>
    </source>
</evidence>
<gene>
    <name evidence="1" type="ORF">KH315_14115</name>
</gene>
<proteinExistence type="predicted"/>
<feature type="non-terminal residue" evidence="1">
    <location>
        <position position="153"/>
    </location>
</feature>
<comment type="caution">
    <text evidence="1">The sequence shown here is derived from an EMBL/GenBank/DDBJ whole genome shotgun (WGS) entry which is preliminary data.</text>
</comment>
<protein>
    <submittedName>
        <fullName evidence="1">Uncharacterized protein</fullName>
    </submittedName>
</protein>
<reference evidence="1" key="1">
    <citation type="submission" date="2021-02" db="EMBL/GenBank/DDBJ databases">
        <title>Infant gut strain persistence is associated with maternal origin, phylogeny, and functional potential including surface adhesion and iron acquisition.</title>
        <authorList>
            <person name="Lou Y.C."/>
        </authorList>
    </citation>
    <scope>NUCLEOTIDE SEQUENCE</scope>
    <source>
        <strain evidence="1">L2_039_000G1_dasL2_039_000G1_maxbin2.maxbin.077</strain>
    </source>
</reference>
<accession>A0A9E1LZS7</accession>
<dbReference type="Proteomes" id="UP000811365">
    <property type="component" value="Unassembled WGS sequence"/>
</dbReference>